<feature type="domain" description="KY-like immunoglobulin-like" evidence="1">
    <location>
        <begin position="133"/>
        <end position="242"/>
    </location>
</feature>
<dbReference type="InterPro" id="IPR053041">
    <property type="entry name" value="Transglut-like_Superfamily_Mod"/>
</dbReference>
<evidence type="ECO:0000313" key="3">
    <source>
        <dbReference type="Proteomes" id="UP000278807"/>
    </source>
</evidence>
<keyword evidence="3" id="KW-1185">Reference proteome</keyword>
<organism evidence="4">
    <name type="scientific">Rodentolepis nana</name>
    <name type="common">Dwarf tapeworm</name>
    <name type="synonym">Hymenolepis nana</name>
    <dbReference type="NCBI Taxonomy" id="102285"/>
    <lineage>
        <taxon>Eukaryota</taxon>
        <taxon>Metazoa</taxon>
        <taxon>Spiralia</taxon>
        <taxon>Lophotrochozoa</taxon>
        <taxon>Platyhelminthes</taxon>
        <taxon>Cestoda</taxon>
        <taxon>Eucestoda</taxon>
        <taxon>Cyclophyllidea</taxon>
        <taxon>Hymenolepididae</taxon>
        <taxon>Rodentolepis</taxon>
    </lineage>
</organism>
<dbReference type="STRING" id="102285.A0A0R3TBU3"/>
<accession>A0A0R3TBU3</accession>
<proteinExistence type="predicted"/>
<evidence type="ECO:0000313" key="4">
    <source>
        <dbReference type="WBParaSite" id="HNAJ_0000453201-mRNA-1"/>
    </source>
</evidence>
<dbReference type="WBParaSite" id="HNAJ_0000453201-mRNA-1">
    <property type="protein sequence ID" value="HNAJ_0000453201-mRNA-1"/>
    <property type="gene ID" value="HNAJ_0000453201"/>
</dbReference>
<dbReference type="Proteomes" id="UP000278807">
    <property type="component" value="Unassembled WGS sequence"/>
</dbReference>
<name>A0A0R3TBU3_RODNA</name>
<evidence type="ECO:0000313" key="2">
    <source>
        <dbReference type="EMBL" id="VDO00390.1"/>
    </source>
</evidence>
<reference evidence="4" key="1">
    <citation type="submission" date="2017-02" db="UniProtKB">
        <authorList>
            <consortium name="WormBaseParasite"/>
        </authorList>
    </citation>
    <scope>IDENTIFICATION</scope>
</reference>
<dbReference type="InterPro" id="IPR056564">
    <property type="entry name" value="Ig-like_KY"/>
</dbReference>
<dbReference type="OrthoDB" id="6129702at2759"/>
<dbReference type="AlphaFoldDB" id="A0A0R3TBU3"/>
<dbReference type="Pfam" id="PF23265">
    <property type="entry name" value="Ig-like_KY"/>
    <property type="match status" value="1"/>
</dbReference>
<dbReference type="PANTHER" id="PTHR47020:SF1">
    <property type="entry name" value="HILLARIN"/>
    <property type="match status" value="1"/>
</dbReference>
<evidence type="ECO:0000259" key="1">
    <source>
        <dbReference type="Pfam" id="PF23265"/>
    </source>
</evidence>
<gene>
    <name evidence="2" type="ORF">HNAJ_LOCUS4530</name>
</gene>
<protein>
    <submittedName>
        <fullName evidence="4">LAM_G_DOMAIN domain-containing protein</fullName>
    </submittedName>
</protein>
<dbReference type="EMBL" id="UZAE01003261">
    <property type="protein sequence ID" value="VDO00390.1"/>
    <property type="molecule type" value="Genomic_DNA"/>
</dbReference>
<dbReference type="PANTHER" id="PTHR47020">
    <property type="entry name" value="HILLARIN"/>
    <property type="match status" value="1"/>
</dbReference>
<sequence>MLFKRFNVVPVGPDSGEASIRAKGGIAEVRFGLSGGSQYPLPRMMAKLRCSLLTEGDLDNCILLRVLKGGTEAVVTVFLPDAGEFGLEIYACDPERDGSSYYVIWQYLIITEMASQVRGVPNLPIGYLGPAARFYELGLQVGSHPDPLIKADASEIRIQFAYQPQRPLKMMAQLIFSSNNTSEDYSQMVLQQMRMGQVFFIVRIPRLGFFKLQIYALPEGDRDDSLPGVYNYLIEAAKTTHRLRGQLMPFPQQFAHWRRSGCYLDSPTEGILGVNENGRLMSTPPPEINFSLAVPSAHAVAVVVDEDWTYLEARGDRWEGAVNMLPHWRRQSRLAVCASYSSESDANFSTLLEYALAQ</sequence>
<reference evidence="2 3" key="2">
    <citation type="submission" date="2018-11" db="EMBL/GenBank/DDBJ databases">
        <authorList>
            <consortium name="Pathogen Informatics"/>
        </authorList>
    </citation>
    <scope>NUCLEOTIDE SEQUENCE [LARGE SCALE GENOMIC DNA]</scope>
</reference>